<gene>
    <name evidence="6" type="ORF">GCM10007964_10930</name>
</gene>
<dbReference type="Proteomes" id="UP000645217">
    <property type="component" value="Unassembled WGS sequence"/>
</dbReference>
<proteinExistence type="predicted"/>
<dbReference type="Gene3D" id="2.130.10.130">
    <property type="entry name" value="Integrin alpha, N-terminal"/>
    <property type="match status" value="2"/>
</dbReference>
<dbReference type="SMART" id="SM00191">
    <property type="entry name" value="Int_alpha"/>
    <property type="match status" value="5"/>
</dbReference>
<feature type="chain" id="PRO_5037277181" description="Integrin-like protein" evidence="5">
    <location>
        <begin position="29"/>
        <end position="557"/>
    </location>
</feature>
<evidence type="ECO:0000256" key="5">
    <source>
        <dbReference type="SAM" id="SignalP"/>
    </source>
</evidence>
<dbReference type="InterPro" id="IPR028994">
    <property type="entry name" value="Integrin_alpha_N"/>
</dbReference>
<evidence type="ECO:0000256" key="3">
    <source>
        <dbReference type="ARBA" id="ARBA00023180"/>
    </source>
</evidence>
<feature type="region of interest" description="Disordered" evidence="4">
    <location>
        <begin position="449"/>
        <end position="480"/>
    </location>
</feature>
<feature type="compositionally biased region" description="Low complexity" evidence="4">
    <location>
        <begin position="451"/>
        <end position="467"/>
    </location>
</feature>
<keyword evidence="7" id="KW-1185">Reference proteome</keyword>
<sequence>MTWPFLLRRSVPVVVLATALITAAPATAATPLAGTTAAAPPRSALSAQIGAGSLPAEAAFPGTAASPARAGCAKAGAGDFDGDGRDDVIVGDPLADVGGVRGAGAVHVLPIGGDGRRGGLVITAPTPRAGAAFGWSVRTTHLDGDGCLDVIVGAPYADAGGRAGAGAVYVIRGGDYPDGRVPAAAISELSAPRPERDAHFGWSLAAARSAERPAGVIAAGAPYEDADRTGDSGAVYLFRGRPEGGTEPATRITQESPGIVGNGEQGDLYGWSLVFARFGGRADALDLVVGTPYENDDGAGRQAGSTGRADTGAVEIIVDAAEAGRSYESVKWGIPNSVRGVAEHAGDRYGYSLAYAEADGKPYLAAGAPLADVGGVPDAGLVQVFTRGADGGPVPVRTIRPGKEGLADRPPRAGAALGWSLAMVGTGTALRLAIGAASGERGDAIVQVPLTGGPADGTSAGGASSSGTGTGGAAGAPGSGSRMGDRYGWALAAFGAAGSFGPGVGLLAGIPDRRDAPGGAVAVLRDGAPPRLLVPGRDGVPAVPGGASADFGAAVSG</sequence>
<feature type="region of interest" description="Disordered" evidence="4">
    <location>
        <begin position="240"/>
        <end position="259"/>
    </location>
</feature>
<feature type="compositionally biased region" description="Gly residues" evidence="4">
    <location>
        <begin position="468"/>
        <end position="478"/>
    </location>
</feature>
<dbReference type="AlphaFoldDB" id="A0A917QVL0"/>
<evidence type="ECO:0000313" key="7">
    <source>
        <dbReference type="Proteomes" id="UP000645217"/>
    </source>
</evidence>
<dbReference type="PANTHER" id="PTHR36220">
    <property type="entry name" value="UNNAMED PRODUCT"/>
    <property type="match status" value="1"/>
</dbReference>
<evidence type="ECO:0000256" key="4">
    <source>
        <dbReference type="SAM" id="MobiDB-lite"/>
    </source>
</evidence>
<evidence type="ECO:0000256" key="1">
    <source>
        <dbReference type="ARBA" id="ARBA00022729"/>
    </source>
</evidence>
<dbReference type="Pfam" id="PF01839">
    <property type="entry name" value="FG-GAP"/>
    <property type="match status" value="2"/>
</dbReference>
<keyword evidence="1 5" id="KW-0732">Signal</keyword>
<comment type="caution">
    <text evidence="6">The sequence shown here is derived from an EMBL/GenBank/DDBJ whole genome shotgun (WGS) entry which is preliminary data.</text>
</comment>
<dbReference type="SUPFAM" id="SSF69318">
    <property type="entry name" value="Integrin alpha N-terminal domain"/>
    <property type="match status" value="1"/>
</dbReference>
<feature type="signal peptide" evidence="5">
    <location>
        <begin position="1"/>
        <end position="28"/>
    </location>
</feature>
<dbReference type="EMBL" id="BMNT01000004">
    <property type="protein sequence ID" value="GGK69710.1"/>
    <property type="molecule type" value="Genomic_DNA"/>
</dbReference>
<reference evidence="6" key="1">
    <citation type="journal article" date="2014" name="Int. J. Syst. Evol. Microbiol.">
        <title>Complete genome sequence of Corynebacterium casei LMG S-19264T (=DSM 44701T), isolated from a smear-ripened cheese.</title>
        <authorList>
            <consortium name="US DOE Joint Genome Institute (JGI-PGF)"/>
            <person name="Walter F."/>
            <person name="Albersmeier A."/>
            <person name="Kalinowski J."/>
            <person name="Ruckert C."/>
        </authorList>
    </citation>
    <scope>NUCLEOTIDE SEQUENCE</scope>
    <source>
        <strain evidence="6">JCM 13064</strain>
    </source>
</reference>
<reference evidence="6" key="2">
    <citation type="submission" date="2020-09" db="EMBL/GenBank/DDBJ databases">
        <authorList>
            <person name="Sun Q."/>
            <person name="Ohkuma M."/>
        </authorList>
    </citation>
    <scope>NUCLEOTIDE SEQUENCE</scope>
    <source>
        <strain evidence="6">JCM 13064</strain>
    </source>
</reference>
<evidence type="ECO:0008006" key="8">
    <source>
        <dbReference type="Google" id="ProtNLM"/>
    </source>
</evidence>
<organism evidence="6 7">
    <name type="scientific">Sphaerisporangium melleum</name>
    <dbReference type="NCBI Taxonomy" id="321316"/>
    <lineage>
        <taxon>Bacteria</taxon>
        <taxon>Bacillati</taxon>
        <taxon>Actinomycetota</taxon>
        <taxon>Actinomycetes</taxon>
        <taxon>Streptosporangiales</taxon>
        <taxon>Streptosporangiaceae</taxon>
        <taxon>Sphaerisporangium</taxon>
    </lineage>
</organism>
<evidence type="ECO:0000313" key="6">
    <source>
        <dbReference type="EMBL" id="GGK69710.1"/>
    </source>
</evidence>
<name>A0A917QVL0_9ACTN</name>
<keyword evidence="2" id="KW-0677">Repeat</keyword>
<accession>A0A917QVL0</accession>
<dbReference type="InterPro" id="IPR013519">
    <property type="entry name" value="Int_alpha_beta-p"/>
</dbReference>
<dbReference type="PANTHER" id="PTHR36220:SF1">
    <property type="entry name" value="GAMMA TUBULIN COMPLEX COMPONENT C-TERMINAL DOMAIN-CONTAINING PROTEIN"/>
    <property type="match status" value="1"/>
</dbReference>
<dbReference type="RefSeq" id="WP_189161798.1">
    <property type="nucleotide sequence ID" value="NZ_BMNT01000004.1"/>
</dbReference>
<dbReference type="InterPro" id="IPR013517">
    <property type="entry name" value="FG-GAP"/>
</dbReference>
<keyword evidence="3" id="KW-0325">Glycoprotein</keyword>
<dbReference type="PROSITE" id="PS51470">
    <property type="entry name" value="FG_GAP"/>
    <property type="match status" value="2"/>
</dbReference>
<protein>
    <recommendedName>
        <fullName evidence="8">Integrin-like protein</fullName>
    </recommendedName>
</protein>
<evidence type="ECO:0000256" key="2">
    <source>
        <dbReference type="ARBA" id="ARBA00022737"/>
    </source>
</evidence>